<evidence type="ECO:0008006" key="3">
    <source>
        <dbReference type="Google" id="ProtNLM"/>
    </source>
</evidence>
<organism evidence="1 2">
    <name type="scientific">Agaribacillus aureus</name>
    <dbReference type="NCBI Taxonomy" id="3051825"/>
    <lineage>
        <taxon>Bacteria</taxon>
        <taxon>Pseudomonadati</taxon>
        <taxon>Bacteroidota</taxon>
        <taxon>Cytophagia</taxon>
        <taxon>Cytophagales</taxon>
        <taxon>Splendidivirgaceae</taxon>
        <taxon>Agaribacillus</taxon>
    </lineage>
</organism>
<dbReference type="Proteomes" id="UP001172083">
    <property type="component" value="Unassembled WGS sequence"/>
</dbReference>
<dbReference type="RefSeq" id="WP_346760455.1">
    <property type="nucleotide sequence ID" value="NZ_JAUJEB010000006.1"/>
</dbReference>
<keyword evidence="2" id="KW-1185">Reference proteome</keyword>
<gene>
    <name evidence="1" type="ORF">QQ020_23750</name>
</gene>
<protein>
    <recommendedName>
        <fullName evidence="3">Uracil-DNA glycosylase-like domain-containing protein</fullName>
    </recommendedName>
</protein>
<sequence length="224" mass="25501">MIKKFIQKAIKILPDEILNGSGSVIYSSKETLRPGKYYILGFNPGGNAEDNKSTVLNSLNDFSARKKNAYLDERWKSNSGEYEIGEHPLQRHLVEVMKTIGQDLRDVCASNLIFLRSPGHYGVKYPASAKDCWGIHEMILEIVQPRIILAFGNGPRSPYNFLLHKYNAYESTSIDCKPGSKWKCRFFKTKIQDREASVIGLPHLSRYSIKNKDMVVKWIKGLTT</sequence>
<dbReference type="Gene3D" id="3.40.470.10">
    <property type="entry name" value="Uracil-DNA glycosylase-like domain"/>
    <property type="match status" value="1"/>
</dbReference>
<proteinExistence type="predicted"/>
<dbReference type="EMBL" id="JAUJEB010000006">
    <property type="protein sequence ID" value="MDN5215116.1"/>
    <property type="molecule type" value="Genomic_DNA"/>
</dbReference>
<comment type="caution">
    <text evidence="1">The sequence shown here is derived from an EMBL/GenBank/DDBJ whole genome shotgun (WGS) entry which is preliminary data.</text>
</comment>
<dbReference type="InterPro" id="IPR036895">
    <property type="entry name" value="Uracil-DNA_glycosylase-like_sf"/>
</dbReference>
<evidence type="ECO:0000313" key="1">
    <source>
        <dbReference type="EMBL" id="MDN5215116.1"/>
    </source>
</evidence>
<accession>A0ABT8LD25</accession>
<dbReference type="SUPFAM" id="SSF52141">
    <property type="entry name" value="Uracil-DNA glycosylase-like"/>
    <property type="match status" value="1"/>
</dbReference>
<name>A0ABT8LD25_9BACT</name>
<reference evidence="1" key="1">
    <citation type="submission" date="2023-06" db="EMBL/GenBank/DDBJ databases">
        <title>Genomic of Agaribacillus aureum.</title>
        <authorList>
            <person name="Wang G."/>
        </authorList>
    </citation>
    <scope>NUCLEOTIDE SEQUENCE</scope>
    <source>
        <strain evidence="1">BMA12</strain>
    </source>
</reference>
<evidence type="ECO:0000313" key="2">
    <source>
        <dbReference type="Proteomes" id="UP001172083"/>
    </source>
</evidence>